<sequence length="89" mass="10186">MKTIQPWFREVVSNVSPEIKEEIRLTMGVSDKLDALMHEKGISKVELARALDKRPSEITRWLSGQHNFTLRTIAILSTFFGKSLIEVSE</sequence>
<gene>
    <name evidence="1" type="ORF">E5331_18335</name>
</gene>
<keyword evidence="2" id="KW-1185">Reference proteome</keyword>
<evidence type="ECO:0000313" key="2">
    <source>
        <dbReference type="Proteomes" id="UP000306319"/>
    </source>
</evidence>
<protein>
    <submittedName>
        <fullName evidence="1">XRE family transcriptional regulator</fullName>
    </submittedName>
</protein>
<dbReference type="EMBL" id="SRYB01000041">
    <property type="protein sequence ID" value="TGY76347.1"/>
    <property type="molecule type" value="Genomic_DNA"/>
</dbReference>
<name>A0AC61RCL7_9BACT</name>
<proteinExistence type="predicted"/>
<dbReference type="Proteomes" id="UP000306319">
    <property type="component" value="Unassembled WGS sequence"/>
</dbReference>
<accession>A0AC61RCL7</accession>
<organism evidence="1 2">
    <name type="scientific">Lepagella muris</name>
    <dbReference type="NCBI Taxonomy" id="3032870"/>
    <lineage>
        <taxon>Bacteria</taxon>
        <taxon>Pseudomonadati</taxon>
        <taxon>Bacteroidota</taxon>
        <taxon>Bacteroidia</taxon>
        <taxon>Bacteroidales</taxon>
        <taxon>Muribaculaceae</taxon>
        <taxon>Lepagella</taxon>
    </lineage>
</organism>
<comment type="caution">
    <text evidence="1">The sequence shown here is derived from an EMBL/GenBank/DDBJ whole genome shotgun (WGS) entry which is preliminary data.</text>
</comment>
<reference evidence="1" key="1">
    <citation type="submission" date="2019-04" db="EMBL/GenBank/DDBJ databases">
        <title>Microbes associate with the intestines of laboratory mice.</title>
        <authorList>
            <person name="Navarre W."/>
            <person name="Wong E."/>
            <person name="Huang K."/>
            <person name="Tropini C."/>
            <person name="Ng K."/>
            <person name="Yu B."/>
        </authorList>
    </citation>
    <scope>NUCLEOTIDE SEQUENCE</scope>
    <source>
        <strain evidence="1">NM04_E33</strain>
    </source>
</reference>
<evidence type="ECO:0000313" key="1">
    <source>
        <dbReference type="EMBL" id="TGY76347.1"/>
    </source>
</evidence>